<organism evidence="1 2">
    <name type="scientific">Candidatus Dojkabacteria bacterium</name>
    <dbReference type="NCBI Taxonomy" id="2099670"/>
    <lineage>
        <taxon>Bacteria</taxon>
        <taxon>Candidatus Dojkabacteria</taxon>
    </lineage>
</organism>
<dbReference type="Proteomes" id="UP000783287">
    <property type="component" value="Unassembled WGS sequence"/>
</dbReference>
<keyword evidence="1" id="KW-0808">Transferase</keyword>
<reference evidence="1" key="2">
    <citation type="journal article" date="2021" name="Microbiome">
        <title>Successional dynamics and alternative stable states in a saline activated sludge microbial community over 9 years.</title>
        <authorList>
            <person name="Wang Y."/>
            <person name="Ye J."/>
            <person name="Ju F."/>
            <person name="Liu L."/>
            <person name="Boyd J.A."/>
            <person name="Deng Y."/>
            <person name="Parks D.H."/>
            <person name="Jiang X."/>
            <person name="Yin X."/>
            <person name="Woodcroft B.J."/>
            <person name="Tyson G.W."/>
            <person name="Hugenholtz P."/>
            <person name="Polz M.F."/>
            <person name="Zhang T."/>
        </authorList>
    </citation>
    <scope>NUCLEOTIDE SEQUENCE</scope>
    <source>
        <strain evidence="1">HKST-UBA14</strain>
    </source>
</reference>
<proteinExistence type="predicted"/>
<dbReference type="InterPro" id="IPR036890">
    <property type="entry name" value="HATPase_C_sf"/>
</dbReference>
<dbReference type="GO" id="GO:0016301">
    <property type="term" value="F:kinase activity"/>
    <property type="evidence" value="ECO:0007669"/>
    <property type="project" value="UniProtKB-KW"/>
</dbReference>
<name>A0A955L555_9BACT</name>
<evidence type="ECO:0000313" key="1">
    <source>
        <dbReference type="EMBL" id="MCA9383224.1"/>
    </source>
</evidence>
<accession>A0A955L555</accession>
<dbReference type="Gene3D" id="3.30.565.10">
    <property type="entry name" value="Histidine kinase-like ATPase, C-terminal domain"/>
    <property type="match status" value="1"/>
</dbReference>
<dbReference type="SUPFAM" id="SSF55874">
    <property type="entry name" value="ATPase domain of HSP90 chaperone/DNA topoisomerase II/histidine kinase"/>
    <property type="match status" value="1"/>
</dbReference>
<sequence length="438" mass="48277">MSNESLDIAINKGAVTASMGVIGQLYTLDSHEATPLILQQAALYEQSVLERAGLASSGPRRQLPLYSSGKIARISILEHELAQASSSLDQLVLSSCSNIIVGERSISVPSVDFLGRNEEQMVHMGVSIVYPFSNPDVFTVTSLLEGDDREVEDMLRMYRYIMETVIRRDILGVERGQDLLFEIIADIDPTFSVMQHVANRDIRHQINNAINTSNLYFNLLVSAAHQKNIPKYLLTLLNTTVGINTYLGEILQYCSDEPMDLNLVLNGARELAFDVRADSGCEVDIFLAEEVADIELSANTAMHLAELLGNAMVNGADVALLSAYLFEDEAEGSMLVLSVANDNTSIPLEQNSLDHIFQHGVTRRPHFAPRGGGIGLHSMDQFVSRFGGQIIVSTVSNGYHVTHVRRHHGNEVEIHDQISQNDGSEQFSTEFSMLFPLS</sequence>
<protein>
    <submittedName>
        <fullName evidence="1">Sensor histidine kinase</fullName>
    </submittedName>
</protein>
<comment type="caution">
    <text evidence="1">The sequence shown here is derived from an EMBL/GenBank/DDBJ whole genome shotgun (WGS) entry which is preliminary data.</text>
</comment>
<gene>
    <name evidence="1" type="ORF">KC909_02560</name>
</gene>
<keyword evidence="1" id="KW-0418">Kinase</keyword>
<reference evidence="1" key="1">
    <citation type="submission" date="2020-04" db="EMBL/GenBank/DDBJ databases">
        <authorList>
            <person name="Zhang T."/>
        </authorList>
    </citation>
    <scope>NUCLEOTIDE SEQUENCE</scope>
    <source>
        <strain evidence="1">HKST-UBA14</strain>
    </source>
</reference>
<dbReference type="AlphaFoldDB" id="A0A955L555"/>
<dbReference type="EMBL" id="JAGQLK010000041">
    <property type="protein sequence ID" value="MCA9383224.1"/>
    <property type="molecule type" value="Genomic_DNA"/>
</dbReference>
<evidence type="ECO:0000313" key="2">
    <source>
        <dbReference type="Proteomes" id="UP000783287"/>
    </source>
</evidence>